<dbReference type="Proteomes" id="UP000297429">
    <property type="component" value="Unassembled WGS sequence"/>
</dbReference>
<keyword evidence="5" id="KW-1185">Reference proteome</keyword>
<dbReference type="Proteomes" id="UP000273898">
    <property type="component" value="Unassembled WGS sequence"/>
</dbReference>
<name>A0A497YA72_9SPHI</name>
<evidence type="ECO:0000313" key="2">
    <source>
        <dbReference type="EMBL" id="RLJ80463.1"/>
    </source>
</evidence>
<sequence>MKQDLKKHILIRTAFGIIPILILASLIFFPDTQSGNSGIGINESLFLAFILLIVLGIFLLIEMFKLFSNDKVKYAVSNIGIIIFIGILYITELYLNHFLN</sequence>
<proteinExistence type="predicted"/>
<protein>
    <submittedName>
        <fullName evidence="2">Uncharacterized protein</fullName>
    </submittedName>
</protein>
<keyword evidence="1" id="KW-0812">Transmembrane</keyword>
<feature type="transmembrane region" description="Helical" evidence="1">
    <location>
        <begin position="76"/>
        <end position="95"/>
    </location>
</feature>
<evidence type="ECO:0000256" key="1">
    <source>
        <dbReference type="SAM" id="Phobius"/>
    </source>
</evidence>
<gene>
    <name evidence="2" type="ORF">BCL90_1238</name>
    <name evidence="3" type="ORF">E3V97_14230</name>
</gene>
<accession>A0A497YA72</accession>
<feature type="transmembrane region" description="Helical" evidence="1">
    <location>
        <begin position="9"/>
        <end position="29"/>
    </location>
</feature>
<evidence type="ECO:0000313" key="4">
    <source>
        <dbReference type="Proteomes" id="UP000273898"/>
    </source>
</evidence>
<evidence type="ECO:0000313" key="3">
    <source>
        <dbReference type="EMBL" id="TFB31736.1"/>
    </source>
</evidence>
<keyword evidence="1" id="KW-1133">Transmembrane helix</keyword>
<reference evidence="2 4" key="1">
    <citation type="submission" date="2018-10" db="EMBL/GenBank/DDBJ databases">
        <title>Genomic Encyclopedia of Archaeal and Bacterial Type Strains, Phase II (KMG-II): from individual species to whole genera.</title>
        <authorList>
            <person name="Goeker M."/>
        </authorList>
    </citation>
    <scope>NUCLEOTIDE SEQUENCE [LARGE SCALE GENOMIC DNA]</scope>
    <source>
        <strain evidence="2 4">DSM 19624</strain>
    </source>
</reference>
<dbReference type="EMBL" id="SOPX01000002">
    <property type="protein sequence ID" value="TFB31736.1"/>
    <property type="molecule type" value="Genomic_DNA"/>
</dbReference>
<dbReference type="AlphaFoldDB" id="A0A497YA72"/>
<dbReference type="RefSeq" id="WP_121283064.1">
    <property type="nucleotide sequence ID" value="NZ_RCCK01000010.1"/>
</dbReference>
<reference evidence="3 5" key="2">
    <citation type="submission" date="2019-03" db="EMBL/GenBank/DDBJ databases">
        <authorList>
            <person name="He R.-H."/>
        </authorList>
    </citation>
    <scope>NUCLEOTIDE SEQUENCE [LARGE SCALE GENOMIC DNA]</scope>
    <source>
        <strain evidence="3 5">DSM 19624</strain>
    </source>
</reference>
<feature type="transmembrane region" description="Helical" evidence="1">
    <location>
        <begin position="44"/>
        <end position="64"/>
    </location>
</feature>
<dbReference type="OrthoDB" id="1495298at2"/>
<dbReference type="EMBL" id="RCCK01000010">
    <property type="protein sequence ID" value="RLJ80463.1"/>
    <property type="molecule type" value="Genomic_DNA"/>
</dbReference>
<evidence type="ECO:0000313" key="5">
    <source>
        <dbReference type="Proteomes" id="UP000297429"/>
    </source>
</evidence>
<comment type="caution">
    <text evidence="2">The sequence shown here is derived from an EMBL/GenBank/DDBJ whole genome shotgun (WGS) entry which is preliminary data.</text>
</comment>
<keyword evidence="1" id="KW-0472">Membrane</keyword>
<organism evidence="2 4">
    <name type="scientific">Pedobacter alluvionis</name>
    <dbReference type="NCBI Taxonomy" id="475253"/>
    <lineage>
        <taxon>Bacteria</taxon>
        <taxon>Pseudomonadati</taxon>
        <taxon>Bacteroidota</taxon>
        <taxon>Sphingobacteriia</taxon>
        <taxon>Sphingobacteriales</taxon>
        <taxon>Sphingobacteriaceae</taxon>
        <taxon>Pedobacter</taxon>
    </lineage>
</organism>